<dbReference type="AlphaFoldDB" id="A0A8T0XU10"/>
<dbReference type="Proteomes" id="UP000735874">
    <property type="component" value="Unassembled WGS sequence"/>
</dbReference>
<protein>
    <submittedName>
        <fullName evidence="1">Uncharacterized protein</fullName>
    </submittedName>
</protein>
<sequence>MEQPPPTSARFDSHITARFMEQPMRTSAQFDPF</sequence>
<evidence type="ECO:0000313" key="2">
    <source>
        <dbReference type="Proteomes" id="UP000735874"/>
    </source>
</evidence>
<organism evidence="1 2">
    <name type="scientific">Phytophthora cactorum</name>
    <dbReference type="NCBI Taxonomy" id="29920"/>
    <lineage>
        <taxon>Eukaryota</taxon>
        <taxon>Sar</taxon>
        <taxon>Stramenopiles</taxon>
        <taxon>Oomycota</taxon>
        <taxon>Peronosporomycetes</taxon>
        <taxon>Peronosporales</taxon>
        <taxon>Peronosporaceae</taxon>
        <taxon>Phytophthora</taxon>
    </lineage>
</organism>
<gene>
    <name evidence="1" type="ORF">PC113_g25342</name>
</gene>
<proteinExistence type="predicted"/>
<name>A0A8T0XU10_9STRA</name>
<comment type="caution">
    <text evidence="1">The sequence shown here is derived from an EMBL/GenBank/DDBJ whole genome shotgun (WGS) entry which is preliminary data.</text>
</comment>
<accession>A0A8T0XU10</accession>
<reference evidence="1" key="1">
    <citation type="submission" date="2018-10" db="EMBL/GenBank/DDBJ databases">
        <title>Effector identification in a new, highly contiguous assembly of the strawberry crown rot pathogen Phytophthora cactorum.</title>
        <authorList>
            <person name="Armitage A.D."/>
            <person name="Nellist C.F."/>
            <person name="Bates H."/>
            <person name="Vickerstaff R.J."/>
            <person name="Harrison R.J."/>
        </authorList>
    </citation>
    <scope>NUCLEOTIDE SEQUENCE</scope>
    <source>
        <strain evidence="1">15-7</strain>
    </source>
</reference>
<dbReference type="EMBL" id="RCMG01004400">
    <property type="protein sequence ID" value="KAG2794868.1"/>
    <property type="molecule type" value="Genomic_DNA"/>
</dbReference>
<evidence type="ECO:0000313" key="1">
    <source>
        <dbReference type="EMBL" id="KAG2794868.1"/>
    </source>
</evidence>